<reference evidence="2" key="1">
    <citation type="submission" date="2023-03" db="EMBL/GenBank/DDBJ databases">
        <authorList>
            <person name="Steffen K."/>
            <person name="Cardenas P."/>
        </authorList>
    </citation>
    <scope>NUCLEOTIDE SEQUENCE</scope>
</reference>
<accession>A0AA35XE01</accession>
<evidence type="ECO:0000313" key="3">
    <source>
        <dbReference type="Proteomes" id="UP001174909"/>
    </source>
</evidence>
<sequence>GVCSTAVGQTSSWKGRAGAGDTSDPQASDAQDLRGIIADGPRGPGTLACVLTRADLACASGGRGACWEKTSSNPQPMPGAAKGESEGQRCKGDSERDWYRKRERDQGSLDWRAANVLPTRRRRSEKVPLTKRARQQVPESSGDEASTP</sequence>
<feature type="compositionally biased region" description="Basic and acidic residues" evidence="1">
    <location>
        <begin position="83"/>
        <end position="107"/>
    </location>
</feature>
<name>A0AA35XE01_GEOBA</name>
<evidence type="ECO:0000313" key="2">
    <source>
        <dbReference type="EMBL" id="CAI8053979.1"/>
    </source>
</evidence>
<dbReference type="Proteomes" id="UP001174909">
    <property type="component" value="Unassembled WGS sequence"/>
</dbReference>
<feature type="compositionally biased region" description="Polar residues" evidence="1">
    <location>
        <begin position="1"/>
        <end position="13"/>
    </location>
</feature>
<dbReference type="EMBL" id="CASHTH010004133">
    <property type="protein sequence ID" value="CAI8053979.1"/>
    <property type="molecule type" value="Genomic_DNA"/>
</dbReference>
<feature type="non-terminal residue" evidence="2">
    <location>
        <position position="1"/>
    </location>
</feature>
<proteinExistence type="predicted"/>
<protein>
    <submittedName>
        <fullName evidence="2">Uncharacterized protein</fullName>
    </submittedName>
</protein>
<dbReference type="AlphaFoldDB" id="A0AA35XE01"/>
<feature type="compositionally biased region" description="Basic residues" evidence="1">
    <location>
        <begin position="119"/>
        <end position="134"/>
    </location>
</feature>
<feature type="region of interest" description="Disordered" evidence="1">
    <location>
        <begin position="1"/>
        <end position="44"/>
    </location>
</feature>
<feature type="region of interest" description="Disordered" evidence="1">
    <location>
        <begin position="63"/>
        <end position="148"/>
    </location>
</feature>
<comment type="caution">
    <text evidence="2">The sequence shown here is derived from an EMBL/GenBank/DDBJ whole genome shotgun (WGS) entry which is preliminary data.</text>
</comment>
<feature type="compositionally biased region" description="Polar residues" evidence="1">
    <location>
        <begin position="137"/>
        <end position="148"/>
    </location>
</feature>
<organism evidence="2 3">
    <name type="scientific">Geodia barretti</name>
    <name type="common">Barrett's horny sponge</name>
    <dbReference type="NCBI Taxonomy" id="519541"/>
    <lineage>
        <taxon>Eukaryota</taxon>
        <taxon>Metazoa</taxon>
        <taxon>Porifera</taxon>
        <taxon>Demospongiae</taxon>
        <taxon>Heteroscleromorpha</taxon>
        <taxon>Tetractinellida</taxon>
        <taxon>Astrophorina</taxon>
        <taxon>Geodiidae</taxon>
        <taxon>Geodia</taxon>
    </lineage>
</organism>
<feature type="non-terminal residue" evidence="2">
    <location>
        <position position="148"/>
    </location>
</feature>
<keyword evidence="3" id="KW-1185">Reference proteome</keyword>
<gene>
    <name evidence="2" type="ORF">GBAR_LOCUS29501</name>
</gene>
<evidence type="ECO:0000256" key="1">
    <source>
        <dbReference type="SAM" id="MobiDB-lite"/>
    </source>
</evidence>